<dbReference type="PANTHER" id="PTHR43606:SF2">
    <property type="entry name" value="ALKALINE PHOSPHATASE FAMILY PROTEIN (AFU_ORTHOLOGUE AFUA_5G03860)"/>
    <property type="match status" value="1"/>
</dbReference>
<dbReference type="EC" id="3.1.3.1" evidence="3"/>
<dbReference type="CDD" id="cd07389">
    <property type="entry name" value="MPP_PhoD"/>
    <property type="match status" value="1"/>
</dbReference>
<keyword evidence="4" id="KW-1185">Reference proteome</keyword>
<reference evidence="3 4" key="1">
    <citation type="submission" date="2019-02" db="EMBL/GenBank/DDBJ databases">
        <title>Deep-cultivation of Planctomycetes and their phenomic and genomic characterization uncovers novel biology.</title>
        <authorList>
            <person name="Wiegand S."/>
            <person name="Jogler M."/>
            <person name="Boedeker C."/>
            <person name="Pinto D."/>
            <person name="Vollmers J."/>
            <person name="Rivas-Marin E."/>
            <person name="Kohn T."/>
            <person name="Peeters S.H."/>
            <person name="Heuer A."/>
            <person name="Rast P."/>
            <person name="Oberbeckmann S."/>
            <person name="Bunk B."/>
            <person name="Jeske O."/>
            <person name="Meyerdierks A."/>
            <person name="Storesund J.E."/>
            <person name="Kallscheuer N."/>
            <person name="Luecker S."/>
            <person name="Lage O.M."/>
            <person name="Pohl T."/>
            <person name="Merkel B.J."/>
            <person name="Hornburger P."/>
            <person name="Mueller R.-W."/>
            <person name="Bruemmer F."/>
            <person name="Labrenz M."/>
            <person name="Spormann A.M."/>
            <person name="Op den Camp H."/>
            <person name="Overmann J."/>
            <person name="Amann R."/>
            <person name="Jetten M.S.M."/>
            <person name="Mascher T."/>
            <person name="Medema M.H."/>
            <person name="Devos D.P."/>
            <person name="Kaster A.-K."/>
            <person name="Ovreas L."/>
            <person name="Rohde M."/>
            <person name="Galperin M.Y."/>
            <person name="Jogler C."/>
        </authorList>
    </citation>
    <scope>NUCLEOTIDE SEQUENCE [LARGE SCALE GENOMIC DNA]</scope>
    <source>
        <strain evidence="3 4">Spa11</strain>
    </source>
</reference>
<gene>
    <name evidence="3" type="primary">phoD</name>
    <name evidence="3" type="ORF">Spa11_08160</name>
</gene>
<evidence type="ECO:0000259" key="2">
    <source>
        <dbReference type="Pfam" id="PF16655"/>
    </source>
</evidence>
<dbReference type="RefSeq" id="WP_145108235.1">
    <property type="nucleotide sequence ID" value="NZ_CP036349.1"/>
</dbReference>
<dbReference type="KEGG" id="bmei:Spa11_08160"/>
<dbReference type="InterPro" id="IPR018946">
    <property type="entry name" value="PhoD-like_MPP"/>
</dbReference>
<proteinExistence type="predicted"/>
<protein>
    <submittedName>
        <fullName evidence="3">Alkaline phosphatase D</fullName>
        <ecNumber evidence="3">3.1.3.1</ecNumber>
    </submittedName>
</protein>
<evidence type="ECO:0000313" key="3">
    <source>
        <dbReference type="EMBL" id="QDV72635.1"/>
    </source>
</evidence>
<dbReference type="InterPro" id="IPR052900">
    <property type="entry name" value="Phospholipid_Metab_Enz"/>
</dbReference>
<organism evidence="3 4">
    <name type="scientific">Botrimarina mediterranea</name>
    <dbReference type="NCBI Taxonomy" id="2528022"/>
    <lineage>
        <taxon>Bacteria</taxon>
        <taxon>Pseudomonadati</taxon>
        <taxon>Planctomycetota</taxon>
        <taxon>Planctomycetia</taxon>
        <taxon>Pirellulales</taxon>
        <taxon>Lacipirellulaceae</taxon>
        <taxon>Botrimarina</taxon>
    </lineage>
</organism>
<dbReference type="PANTHER" id="PTHR43606">
    <property type="entry name" value="PHOSPHATASE, PUTATIVE (AFU_ORTHOLOGUE AFUA_6G08710)-RELATED"/>
    <property type="match status" value="1"/>
</dbReference>
<dbReference type="Proteomes" id="UP000316426">
    <property type="component" value="Chromosome"/>
</dbReference>
<evidence type="ECO:0000259" key="1">
    <source>
        <dbReference type="Pfam" id="PF09423"/>
    </source>
</evidence>
<sequence>MNRPTTTEFRNEARRVGGVDRRLFMAYVAGLTAEPLLAKAARITGGGQLPEYPFTLGVASGDPLATSVLLWTRLAPRPLEAGGGMDPLPIAVKWEVAEDEQFKKVVSRGREMATPQLGHSVHAVAEGLRPDRWYYYRFTAGGAESPVGRTRTTPKKFASPDGFRFAFASCQHYESGHYAAYRHMAEQDLDMVVHLGDYIYEGKAKKGGVREHVGNEIESLDDYRRRHALYRSDALLQAMHAQCPWMVTWDDHEFDNNYAASVSEKLEVDPVDFLVRRANAYQAYYEAMPLRPRSLPKGPNLRLYRKVRIGDLAEMFVLDTRQYRCDQPQGDGKHAIDATCLAANQSMLGAEQLEWLEASLLTSSSRWNILAQQVMMGAVDRAGNDEGYSMDQWSGYLGERNRLMSFLAERRVANPVVLTGDIHSNWVNDLHANDLDEKSPIVATEFVGTSISSGGNGPKKTDLSKLQAKNPNVKFHDRQRGYVACELTHDNWTSRYYTVDDVTKSDSRVDELATFVVESGQPGAQRS</sequence>
<dbReference type="AlphaFoldDB" id="A0A518K4E5"/>
<keyword evidence="3" id="KW-0378">Hydrolase</keyword>
<feature type="domain" description="PhoD-like phosphatase metallophosphatase" evidence="1">
    <location>
        <begin position="165"/>
        <end position="496"/>
    </location>
</feature>
<dbReference type="SUPFAM" id="SSF56300">
    <property type="entry name" value="Metallo-dependent phosphatases"/>
    <property type="match status" value="1"/>
</dbReference>
<dbReference type="InterPro" id="IPR032093">
    <property type="entry name" value="PhoD_N"/>
</dbReference>
<dbReference type="Gene3D" id="3.60.21.70">
    <property type="entry name" value="PhoD-like phosphatase"/>
    <property type="match status" value="1"/>
</dbReference>
<dbReference type="EMBL" id="CP036349">
    <property type="protein sequence ID" value="QDV72635.1"/>
    <property type="molecule type" value="Genomic_DNA"/>
</dbReference>
<dbReference type="InterPro" id="IPR029052">
    <property type="entry name" value="Metallo-depent_PP-like"/>
</dbReference>
<dbReference type="GO" id="GO:0004035">
    <property type="term" value="F:alkaline phosphatase activity"/>
    <property type="evidence" value="ECO:0007669"/>
    <property type="project" value="UniProtKB-EC"/>
</dbReference>
<dbReference type="Pfam" id="PF16655">
    <property type="entry name" value="PhoD_N"/>
    <property type="match status" value="1"/>
</dbReference>
<name>A0A518K4E5_9BACT</name>
<dbReference type="Gene3D" id="2.60.40.380">
    <property type="entry name" value="Purple acid phosphatase-like, N-terminal"/>
    <property type="match status" value="1"/>
</dbReference>
<accession>A0A518K4E5</accession>
<evidence type="ECO:0000313" key="4">
    <source>
        <dbReference type="Proteomes" id="UP000316426"/>
    </source>
</evidence>
<dbReference type="Pfam" id="PF09423">
    <property type="entry name" value="PhoD"/>
    <property type="match status" value="1"/>
</dbReference>
<feature type="domain" description="Phospholipase D N-terminal" evidence="2">
    <location>
        <begin position="56"/>
        <end position="152"/>
    </location>
</feature>
<dbReference type="InterPro" id="IPR038607">
    <property type="entry name" value="PhoD-like_sf"/>
</dbReference>